<feature type="transmembrane region" description="Helical" evidence="6">
    <location>
        <begin position="118"/>
        <end position="137"/>
    </location>
</feature>
<accession>A0ABU1JDQ7</accession>
<feature type="transmembrane region" description="Helical" evidence="6">
    <location>
        <begin position="86"/>
        <end position="106"/>
    </location>
</feature>
<protein>
    <submittedName>
        <fullName evidence="8">Integral membrane protein</fullName>
    </submittedName>
</protein>
<comment type="subcellular location">
    <subcellularLocation>
        <location evidence="1">Cell membrane</location>
        <topology evidence="1">Multi-pass membrane protein</topology>
    </subcellularLocation>
</comment>
<dbReference type="InterPro" id="IPR023845">
    <property type="entry name" value="DUF3817_TM"/>
</dbReference>
<feature type="transmembrane region" description="Helical" evidence="6">
    <location>
        <begin position="28"/>
        <end position="50"/>
    </location>
</feature>
<dbReference type="PANTHER" id="PTHR40077:SF2">
    <property type="entry name" value="MEMBRANE PROTEIN"/>
    <property type="match status" value="1"/>
</dbReference>
<dbReference type="RefSeq" id="WP_309799725.1">
    <property type="nucleotide sequence ID" value="NZ_BAAAHY010000007.1"/>
</dbReference>
<evidence type="ECO:0000313" key="9">
    <source>
        <dbReference type="Proteomes" id="UP001185069"/>
    </source>
</evidence>
<gene>
    <name evidence="8" type="ORF">JOE69_002802</name>
</gene>
<evidence type="ECO:0000256" key="1">
    <source>
        <dbReference type="ARBA" id="ARBA00004651"/>
    </source>
</evidence>
<evidence type="ECO:0000313" key="8">
    <source>
        <dbReference type="EMBL" id="MDR6270564.1"/>
    </source>
</evidence>
<proteinExistence type="predicted"/>
<reference evidence="8 9" key="1">
    <citation type="submission" date="2023-07" db="EMBL/GenBank/DDBJ databases">
        <title>Sequencing the genomes of 1000 actinobacteria strains.</title>
        <authorList>
            <person name="Klenk H.-P."/>
        </authorList>
    </citation>
    <scope>NUCLEOTIDE SEQUENCE [LARGE SCALE GENOMIC DNA]</scope>
    <source>
        <strain evidence="8 9">DSM 14555</strain>
    </source>
</reference>
<name>A0ABU1JDQ7_9MICC</name>
<keyword evidence="2" id="KW-1003">Cell membrane</keyword>
<dbReference type="PANTHER" id="PTHR40077">
    <property type="entry name" value="MEMBRANE PROTEIN-RELATED"/>
    <property type="match status" value="1"/>
</dbReference>
<comment type="caution">
    <text evidence="8">The sequence shown here is derived from an EMBL/GenBank/DDBJ whole genome shotgun (WGS) entry which is preliminary data.</text>
</comment>
<sequence length="159" mass="17587">MSSPQRPAKRRFGGTVAQIRSALGFYKVLAYLTGAMLLLLTAEVILRYVFNLVLLVGGTNTVTGQPHGFGFVEVGPDGSFAVTGSFNLSTAVLIAHGWMYVVYLIADFRLWSLMRWKFSKFILIALGGVVPLLSFFVERRIHAQTLEEIAANPQASKRY</sequence>
<evidence type="ECO:0000256" key="2">
    <source>
        <dbReference type="ARBA" id="ARBA00022475"/>
    </source>
</evidence>
<feature type="domain" description="DUF3817" evidence="7">
    <location>
        <begin position="24"/>
        <end position="72"/>
    </location>
</feature>
<evidence type="ECO:0000256" key="4">
    <source>
        <dbReference type="ARBA" id="ARBA00022989"/>
    </source>
</evidence>
<evidence type="ECO:0000256" key="5">
    <source>
        <dbReference type="ARBA" id="ARBA00023136"/>
    </source>
</evidence>
<dbReference type="NCBIfam" id="TIGR03954">
    <property type="entry name" value="integ_memb_HG"/>
    <property type="match status" value="1"/>
</dbReference>
<evidence type="ECO:0000256" key="6">
    <source>
        <dbReference type="SAM" id="Phobius"/>
    </source>
</evidence>
<dbReference type="Pfam" id="PF12823">
    <property type="entry name" value="DUF3817"/>
    <property type="match status" value="2"/>
</dbReference>
<keyword evidence="4 6" id="KW-1133">Transmembrane helix</keyword>
<organism evidence="8 9">
    <name type="scientific">Arthrobacter russicus</name>
    <dbReference type="NCBI Taxonomy" id="172040"/>
    <lineage>
        <taxon>Bacteria</taxon>
        <taxon>Bacillati</taxon>
        <taxon>Actinomycetota</taxon>
        <taxon>Actinomycetes</taxon>
        <taxon>Micrococcales</taxon>
        <taxon>Micrococcaceae</taxon>
        <taxon>Arthrobacter</taxon>
    </lineage>
</organism>
<dbReference type="Proteomes" id="UP001185069">
    <property type="component" value="Unassembled WGS sequence"/>
</dbReference>
<keyword evidence="5 6" id="KW-0472">Membrane</keyword>
<keyword evidence="9" id="KW-1185">Reference proteome</keyword>
<evidence type="ECO:0000259" key="7">
    <source>
        <dbReference type="Pfam" id="PF12823"/>
    </source>
</evidence>
<evidence type="ECO:0000256" key="3">
    <source>
        <dbReference type="ARBA" id="ARBA00022692"/>
    </source>
</evidence>
<keyword evidence="3 6" id="KW-0812">Transmembrane</keyword>
<dbReference type="EMBL" id="JAVDQF010000001">
    <property type="protein sequence ID" value="MDR6270564.1"/>
    <property type="molecule type" value="Genomic_DNA"/>
</dbReference>
<feature type="domain" description="DUF3817" evidence="7">
    <location>
        <begin position="88"/>
        <end position="142"/>
    </location>
</feature>